<dbReference type="RefSeq" id="WP_091083064.1">
    <property type="nucleotide sequence ID" value="NZ_FOHX01000006.1"/>
</dbReference>
<dbReference type="EMBL" id="FOHX01000006">
    <property type="protein sequence ID" value="SEU11452.1"/>
    <property type="molecule type" value="Genomic_DNA"/>
</dbReference>
<keyword evidence="2" id="KW-1185">Reference proteome</keyword>
<dbReference type="AlphaFoldDB" id="A0A1I0JLR9"/>
<name>A0A1I0JLR9_9ACTN</name>
<accession>A0A1I0JLR9</accession>
<protein>
    <submittedName>
        <fullName evidence="1">Uncharacterized protein</fullName>
    </submittedName>
</protein>
<evidence type="ECO:0000313" key="1">
    <source>
        <dbReference type="EMBL" id="SEU11452.1"/>
    </source>
</evidence>
<proteinExistence type="predicted"/>
<evidence type="ECO:0000313" key="2">
    <source>
        <dbReference type="Proteomes" id="UP000199361"/>
    </source>
</evidence>
<organism evidence="1 2">
    <name type="scientific">Nonomuraea wenchangensis</name>
    <dbReference type="NCBI Taxonomy" id="568860"/>
    <lineage>
        <taxon>Bacteria</taxon>
        <taxon>Bacillati</taxon>
        <taxon>Actinomycetota</taxon>
        <taxon>Actinomycetes</taxon>
        <taxon>Streptosporangiales</taxon>
        <taxon>Streptosporangiaceae</taxon>
        <taxon>Nonomuraea</taxon>
    </lineage>
</organism>
<sequence>MGREPLSHGERARTAAADARRAAEARALIQDRLVRIRAGAYEPGEQPLPLPGHDPGEAARRVWSAALRRSEAMLKLAAAHERSALLRERLAGCAGLDDGPDLRLARWHRHLARRLRVLAGLRSATYPRTRR</sequence>
<reference evidence="1 2" key="1">
    <citation type="submission" date="2016-10" db="EMBL/GenBank/DDBJ databases">
        <authorList>
            <person name="de Groot N.N."/>
        </authorList>
    </citation>
    <scope>NUCLEOTIDE SEQUENCE [LARGE SCALE GENOMIC DNA]</scope>
    <source>
        <strain evidence="1 2">CGMCC 4.5598</strain>
    </source>
</reference>
<dbReference type="STRING" id="568860.SAMN05421811_10625"/>
<gene>
    <name evidence="1" type="ORF">SAMN05421811_10625</name>
</gene>
<dbReference type="Proteomes" id="UP000199361">
    <property type="component" value="Unassembled WGS sequence"/>
</dbReference>